<dbReference type="Gene3D" id="2.40.160.10">
    <property type="entry name" value="Porin"/>
    <property type="match status" value="1"/>
</dbReference>
<reference evidence="3 4" key="2">
    <citation type="journal article" date="2008" name="BMC Genomics">
        <title>Comparative genomics-based investigation of resequencing targets in Vibrio fischeri: focus on point miscalls and artefactual expansions.</title>
        <authorList>
            <person name="Mandel M.J."/>
            <person name="Stabb E.V."/>
            <person name="Ruby E.G."/>
        </authorList>
    </citation>
    <scope>NUCLEOTIDE SEQUENCE [LARGE SCALE GENOMIC DNA]</scope>
    <source>
        <strain evidence="4">ATCC 700601 / ES114</strain>
    </source>
</reference>
<feature type="domain" description="Porin" evidence="2">
    <location>
        <begin position="37"/>
        <end position="347"/>
    </location>
</feature>
<feature type="chain" id="PRO_5004255353" description="Porin domain-containing protein" evidence="1">
    <location>
        <begin position="49"/>
        <end position="368"/>
    </location>
</feature>
<dbReference type="EMBL" id="CP000020">
    <property type="protein sequence ID" value="AAW85505.1"/>
    <property type="molecule type" value="Genomic_DNA"/>
</dbReference>
<dbReference type="EnsemblBacteria" id="AAW85505">
    <property type="protein sequence ID" value="AAW85505"/>
    <property type="gene ID" value="VF_1010"/>
</dbReference>
<dbReference type="Pfam" id="PF13609">
    <property type="entry name" value="Porin_4"/>
    <property type="match status" value="1"/>
</dbReference>
<dbReference type="KEGG" id="vfi:VF_1010"/>
<accession>Q5E641</accession>
<dbReference type="OrthoDB" id="6191446at2"/>
<dbReference type="STRING" id="312309.VF_1010"/>
<dbReference type="GO" id="GO:0016020">
    <property type="term" value="C:membrane"/>
    <property type="evidence" value="ECO:0007669"/>
    <property type="project" value="InterPro"/>
</dbReference>
<evidence type="ECO:0000259" key="2">
    <source>
        <dbReference type="Pfam" id="PF13609"/>
    </source>
</evidence>
<gene>
    <name evidence="3" type="ordered locus">VF_1010</name>
</gene>
<dbReference type="SUPFAM" id="SSF56935">
    <property type="entry name" value="Porins"/>
    <property type="match status" value="1"/>
</dbReference>
<dbReference type="InterPro" id="IPR033900">
    <property type="entry name" value="Gram_neg_porin_domain"/>
</dbReference>
<dbReference type="AlphaFoldDB" id="Q5E641"/>
<evidence type="ECO:0000313" key="4">
    <source>
        <dbReference type="Proteomes" id="UP000000537"/>
    </source>
</evidence>
<keyword evidence="4" id="KW-1185">Reference proteome</keyword>
<protein>
    <recommendedName>
        <fullName evidence="2">Porin domain-containing protein</fullName>
    </recommendedName>
</protein>
<dbReference type="HOGENOM" id="CLU_752157_0_0_6"/>
<dbReference type="PATRIC" id="fig|312309.11.peg.1010"/>
<evidence type="ECO:0000313" key="3">
    <source>
        <dbReference type="EMBL" id="AAW85505.1"/>
    </source>
</evidence>
<dbReference type="Proteomes" id="UP000000537">
    <property type="component" value="Chromosome I"/>
</dbReference>
<keyword evidence="1" id="KW-0732">Signal</keyword>
<dbReference type="InterPro" id="IPR023614">
    <property type="entry name" value="Porin_dom_sf"/>
</dbReference>
<sequence length="368" mass="40286">MCCRYLINYIKTGNRKSDFQFSKKRQWIIMKKTLLALAIASISTSAFAVDTSSQNSKNDEMFAFDPMHKDQFSVSGSVGVGGYYDTKSKALYDDWATGLTLAVNYRNNRVVGYFETDFMMNYSTDPDEKAASSSDKHSGPATDVDKAWLGFDTGFGIASFGWENDTALDAVDGAGDNTYEFGASAGDASDGFNVAKFQGSTSGFAYGVSYFETDDNRSKADKGVNGYIGIEQEIFNVYAGYETRDKAEYDVMTVTGNVKLGAVKLGANFWIEDGNAKDLTGKNLTNQENTGYYLSAGYAVTEDLTLAAGYAANTKEVSKVETDYSYMNVAAMYTLAKNMDMGIDVRQDLDAGAADEETYVFAAGYYYF</sequence>
<name>Q5E641_ALIF1</name>
<reference evidence="3 4" key="1">
    <citation type="journal article" date="2005" name="Proc. Natl. Acad. Sci. U.S.A.">
        <title>Complete genome sequence of Vibrio fischeri: a symbiotic bacterium with pathogenic congeners.</title>
        <authorList>
            <person name="Ruby E.G."/>
            <person name="Urbanowski M."/>
            <person name="Campbell J."/>
            <person name="Dunn A."/>
            <person name="Faini M."/>
            <person name="Gunsalus R."/>
            <person name="Lostroh P."/>
            <person name="Lupp C."/>
            <person name="McCann J."/>
            <person name="Millikan D."/>
            <person name="Schaefer A."/>
            <person name="Stabb E."/>
            <person name="Stevens A."/>
            <person name="Visick K."/>
            <person name="Whistler C."/>
            <person name="Greenberg E.P."/>
        </authorList>
    </citation>
    <scope>NUCLEOTIDE SEQUENCE [LARGE SCALE GENOMIC DNA]</scope>
    <source>
        <strain evidence="4">ATCC 700601 / ES114</strain>
    </source>
</reference>
<dbReference type="eggNOG" id="COG3203">
    <property type="taxonomic scope" value="Bacteria"/>
</dbReference>
<evidence type="ECO:0000256" key="1">
    <source>
        <dbReference type="SAM" id="SignalP"/>
    </source>
</evidence>
<feature type="signal peptide" evidence="1">
    <location>
        <begin position="1"/>
        <end position="48"/>
    </location>
</feature>
<dbReference type="GO" id="GO:0015288">
    <property type="term" value="F:porin activity"/>
    <property type="evidence" value="ECO:0007669"/>
    <property type="project" value="InterPro"/>
</dbReference>
<organism evidence="3 4">
    <name type="scientific">Aliivibrio fischeri (strain ATCC 700601 / ES114)</name>
    <name type="common">Vibrio fischeri</name>
    <dbReference type="NCBI Taxonomy" id="312309"/>
    <lineage>
        <taxon>Bacteria</taxon>
        <taxon>Pseudomonadati</taxon>
        <taxon>Pseudomonadota</taxon>
        <taxon>Gammaproteobacteria</taxon>
        <taxon>Vibrionales</taxon>
        <taxon>Vibrionaceae</taxon>
        <taxon>Aliivibrio</taxon>
    </lineage>
</organism>
<proteinExistence type="predicted"/>